<feature type="domain" description="Lysozyme inhibitor LprI-like N-terminal" evidence="3">
    <location>
        <begin position="103"/>
        <end position="192"/>
    </location>
</feature>
<feature type="region of interest" description="Disordered" evidence="1">
    <location>
        <begin position="21"/>
        <end position="78"/>
    </location>
</feature>
<evidence type="ECO:0000259" key="3">
    <source>
        <dbReference type="Pfam" id="PF07007"/>
    </source>
</evidence>
<dbReference type="PANTHER" id="PTHR39176">
    <property type="entry name" value="PERIPLASMIC PROTEIN-RELATED"/>
    <property type="match status" value="1"/>
</dbReference>
<dbReference type="Gene3D" id="1.20.1270.180">
    <property type="match status" value="1"/>
</dbReference>
<comment type="caution">
    <text evidence="4">The sequence shown here is derived from an EMBL/GenBank/DDBJ whole genome shotgun (WGS) entry which is preliminary data.</text>
</comment>
<name>A0ABW4MQ04_9BACI</name>
<proteinExistence type="predicted"/>
<feature type="compositionally biased region" description="Basic and acidic residues" evidence="1">
    <location>
        <begin position="21"/>
        <end position="46"/>
    </location>
</feature>
<evidence type="ECO:0000256" key="1">
    <source>
        <dbReference type="SAM" id="MobiDB-lite"/>
    </source>
</evidence>
<keyword evidence="5" id="KW-1185">Reference proteome</keyword>
<dbReference type="Pfam" id="PF07007">
    <property type="entry name" value="LprI"/>
    <property type="match status" value="1"/>
</dbReference>
<gene>
    <name evidence="4" type="ORF">ACFSFW_10260</name>
</gene>
<sequence>MKKFLLLIIILGLLAACSNTDKETSLTPEEPTKDLENTLDSEKVDSNETVEVAEASDEANTTDENTDAESTDTNVEAATEDSPLKIQYLSELEAIEKEIESKPEGETQLEMDEIAATNFKAWDDALNKIWKELEKQLPTEEMDELREEQRRWIKEKYKAASEEAEQYKGGTMESLVKTNTQAQVTKERCYELVEKYM</sequence>
<protein>
    <submittedName>
        <fullName evidence="4">Lysozyme inhibitor LprI family protein</fullName>
    </submittedName>
</protein>
<dbReference type="PANTHER" id="PTHR39176:SF1">
    <property type="entry name" value="PERIPLASMIC PROTEIN"/>
    <property type="match status" value="1"/>
</dbReference>
<evidence type="ECO:0000256" key="2">
    <source>
        <dbReference type="SAM" id="SignalP"/>
    </source>
</evidence>
<dbReference type="RefSeq" id="WP_388037732.1">
    <property type="nucleotide sequence ID" value="NZ_JBHUEK010000015.1"/>
</dbReference>
<dbReference type="Proteomes" id="UP001597227">
    <property type="component" value="Unassembled WGS sequence"/>
</dbReference>
<feature type="chain" id="PRO_5047502245" evidence="2">
    <location>
        <begin position="22"/>
        <end position="197"/>
    </location>
</feature>
<dbReference type="EMBL" id="JBHUEK010000015">
    <property type="protein sequence ID" value="MFD1779050.1"/>
    <property type="molecule type" value="Genomic_DNA"/>
</dbReference>
<feature type="signal peptide" evidence="2">
    <location>
        <begin position="1"/>
        <end position="21"/>
    </location>
</feature>
<organism evidence="4 5">
    <name type="scientific">Fredinandcohnia salidurans</name>
    <dbReference type="NCBI Taxonomy" id="2595041"/>
    <lineage>
        <taxon>Bacteria</taxon>
        <taxon>Bacillati</taxon>
        <taxon>Bacillota</taxon>
        <taxon>Bacilli</taxon>
        <taxon>Bacillales</taxon>
        <taxon>Bacillaceae</taxon>
        <taxon>Fredinandcohnia</taxon>
    </lineage>
</organism>
<evidence type="ECO:0000313" key="4">
    <source>
        <dbReference type="EMBL" id="MFD1779050.1"/>
    </source>
</evidence>
<feature type="compositionally biased region" description="Acidic residues" evidence="1">
    <location>
        <begin position="54"/>
        <end position="70"/>
    </location>
</feature>
<evidence type="ECO:0000313" key="5">
    <source>
        <dbReference type="Proteomes" id="UP001597227"/>
    </source>
</evidence>
<dbReference type="PROSITE" id="PS51257">
    <property type="entry name" value="PROKAR_LIPOPROTEIN"/>
    <property type="match status" value="1"/>
</dbReference>
<keyword evidence="2" id="KW-0732">Signal</keyword>
<accession>A0ABW4MQ04</accession>
<dbReference type="InterPro" id="IPR009739">
    <property type="entry name" value="LprI-like_N"/>
</dbReference>
<reference evidence="5" key="1">
    <citation type="journal article" date="2019" name="Int. J. Syst. Evol. Microbiol.">
        <title>The Global Catalogue of Microorganisms (GCM) 10K type strain sequencing project: providing services to taxonomists for standard genome sequencing and annotation.</title>
        <authorList>
            <consortium name="The Broad Institute Genomics Platform"/>
            <consortium name="The Broad Institute Genome Sequencing Center for Infectious Disease"/>
            <person name="Wu L."/>
            <person name="Ma J."/>
        </authorList>
    </citation>
    <scope>NUCLEOTIDE SEQUENCE [LARGE SCALE GENOMIC DNA]</scope>
    <source>
        <strain evidence="5">CCUG 15531</strain>
    </source>
</reference>